<dbReference type="InterPro" id="IPR000305">
    <property type="entry name" value="GIY-YIG_endonuc"/>
</dbReference>
<comment type="caution">
    <text evidence="2">The sequence shown here is derived from an EMBL/GenBank/DDBJ whole genome shotgun (WGS) entry which is preliminary data.</text>
</comment>
<evidence type="ECO:0000313" key="2">
    <source>
        <dbReference type="EMBL" id="CAH3182347.1"/>
    </source>
</evidence>
<reference evidence="2 3" key="1">
    <citation type="submission" date="2022-05" db="EMBL/GenBank/DDBJ databases">
        <authorList>
            <consortium name="Genoscope - CEA"/>
            <person name="William W."/>
        </authorList>
    </citation>
    <scope>NUCLEOTIDE SEQUENCE [LARGE SCALE GENOMIC DNA]</scope>
</reference>
<dbReference type="Pfam" id="PF01541">
    <property type="entry name" value="GIY-YIG"/>
    <property type="match status" value="1"/>
</dbReference>
<evidence type="ECO:0000259" key="1">
    <source>
        <dbReference type="PROSITE" id="PS50164"/>
    </source>
</evidence>
<organism evidence="2 3">
    <name type="scientific">Porites evermanni</name>
    <dbReference type="NCBI Taxonomy" id="104178"/>
    <lineage>
        <taxon>Eukaryota</taxon>
        <taxon>Metazoa</taxon>
        <taxon>Cnidaria</taxon>
        <taxon>Anthozoa</taxon>
        <taxon>Hexacorallia</taxon>
        <taxon>Scleractinia</taxon>
        <taxon>Fungiina</taxon>
        <taxon>Poritidae</taxon>
        <taxon>Porites</taxon>
    </lineage>
</organism>
<dbReference type="InterPro" id="IPR035901">
    <property type="entry name" value="GIY-YIG_endonuc_sf"/>
</dbReference>
<protein>
    <recommendedName>
        <fullName evidence="1">GIY-YIG domain-containing protein</fullName>
    </recommendedName>
</protein>
<keyword evidence="3" id="KW-1185">Reference proteome</keyword>
<dbReference type="PROSITE" id="PS50164">
    <property type="entry name" value="GIY_YIG"/>
    <property type="match status" value="1"/>
</dbReference>
<accession>A0ABN8RSN2</accession>
<proteinExistence type="predicted"/>
<dbReference type="Proteomes" id="UP001159427">
    <property type="component" value="Unassembled WGS sequence"/>
</dbReference>
<dbReference type="EMBL" id="CALNXI010002059">
    <property type="protein sequence ID" value="CAH3182347.1"/>
    <property type="molecule type" value="Genomic_DNA"/>
</dbReference>
<dbReference type="SUPFAM" id="SSF82771">
    <property type="entry name" value="GIY-YIG endonuclease"/>
    <property type="match status" value="1"/>
</dbReference>
<sequence>MFMIRKQPNMEIVNSIFNSDYNNGKIYKIEFEKCDKAYIGSTTGELKTRLLQHLTNNKSPVYQYRTQKPHISLLIVNAPSKGKRELEKVEFQWIAEYSEKLGD</sequence>
<name>A0ABN8RSN2_9CNID</name>
<evidence type="ECO:0000313" key="3">
    <source>
        <dbReference type="Proteomes" id="UP001159427"/>
    </source>
</evidence>
<feature type="domain" description="GIY-YIG" evidence="1">
    <location>
        <begin position="22"/>
        <end position="103"/>
    </location>
</feature>
<gene>
    <name evidence="2" type="ORF">PEVE_00014133</name>
</gene>